<dbReference type="PANTHER" id="PTHR45224">
    <property type="entry name" value="OS01G0527900 PROTEIN-RELATED"/>
    <property type="match status" value="1"/>
</dbReference>
<gene>
    <name evidence="3" type="ORF">NCGR_LOCUS39664</name>
</gene>
<keyword evidence="4" id="KW-1185">Reference proteome</keyword>
<accession>A0A811QH87</accession>
<feature type="transmembrane region" description="Helical" evidence="2">
    <location>
        <begin position="57"/>
        <end position="79"/>
    </location>
</feature>
<dbReference type="OrthoDB" id="676833at2759"/>
<name>A0A811QH87_9POAL</name>
<dbReference type="Proteomes" id="UP000604825">
    <property type="component" value="Unassembled WGS sequence"/>
</dbReference>
<evidence type="ECO:0000256" key="2">
    <source>
        <dbReference type="SAM" id="Phobius"/>
    </source>
</evidence>
<comment type="caution">
    <text evidence="3">The sequence shown here is derived from an EMBL/GenBank/DDBJ whole genome shotgun (WGS) entry which is preliminary data.</text>
</comment>
<organism evidence="3 4">
    <name type="scientific">Miscanthus lutarioriparius</name>
    <dbReference type="NCBI Taxonomy" id="422564"/>
    <lineage>
        <taxon>Eukaryota</taxon>
        <taxon>Viridiplantae</taxon>
        <taxon>Streptophyta</taxon>
        <taxon>Embryophyta</taxon>
        <taxon>Tracheophyta</taxon>
        <taxon>Spermatophyta</taxon>
        <taxon>Magnoliopsida</taxon>
        <taxon>Liliopsida</taxon>
        <taxon>Poales</taxon>
        <taxon>Poaceae</taxon>
        <taxon>PACMAD clade</taxon>
        <taxon>Panicoideae</taxon>
        <taxon>Andropogonodae</taxon>
        <taxon>Andropogoneae</taxon>
        <taxon>Saccharinae</taxon>
        <taxon>Miscanthus</taxon>
    </lineage>
</organism>
<protein>
    <recommendedName>
        <fullName evidence="5">No apical meristem-associated C-terminal domain-containing protein</fullName>
    </recommendedName>
</protein>
<keyword evidence="1" id="KW-0175">Coiled coil</keyword>
<feature type="transmembrane region" description="Helical" evidence="2">
    <location>
        <begin position="20"/>
        <end position="37"/>
    </location>
</feature>
<evidence type="ECO:0000313" key="3">
    <source>
        <dbReference type="EMBL" id="CAD6256148.1"/>
    </source>
</evidence>
<sequence length="447" mass="50281">MARVLPPATTPNQVFKSSRCYLAIFPLRFGLLVPSILGSSLLLDRGRDPWLTVARGLRLFGLVLGFLQALLICSPLDLLPKSKPGQGTSLCRPAAATGLAGTLLEGDKDTQGGFMRYFGNQPHNFHLVGAHCIPETNGGSLPSEVELLSEQHPVLVNGENENVRTEKWIMWTPNEDERLMSAWIENSTDSATGANRKSEAYGARRPVDPAGAELQIQLCKGGRLHEEYELLLSLSAAASKTRKGSAAARVFTSGYSDQMWMDAADEFYLDHKLGPFMIKNVWKICRDVAKWKTYNEELKNARKRKSYHLEEDASQRQWDDGKSKESAIHVEKLDKLSKSQEEAITNRMKVLELEQKLSSDKIETTRLAHLAAQENRESKKLEMEGRRLEMESKKLEMEGKKLEKESKMMDAYNNLISQDTSSMTDDEKSERVAAMKCLRKMLFPEVI</sequence>
<keyword evidence="2" id="KW-0812">Transmembrane</keyword>
<evidence type="ECO:0000313" key="4">
    <source>
        <dbReference type="Proteomes" id="UP000604825"/>
    </source>
</evidence>
<dbReference type="PANTHER" id="PTHR45224:SF3">
    <property type="entry name" value="OS11G0506300 PROTEIN"/>
    <property type="match status" value="1"/>
</dbReference>
<proteinExistence type="predicted"/>
<keyword evidence="2" id="KW-0472">Membrane</keyword>
<keyword evidence="2" id="KW-1133">Transmembrane helix</keyword>
<dbReference type="EMBL" id="CAJGYO010000010">
    <property type="protein sequence ID" value="CAD6256148.1"/>
    <property type="molecule type" value="Genomic_DNA"/>
</dbReference>
<reference evidence="3" key="1">
    <citation type="submission" date="2020-10" db="EMBL/GenBank/DDBJ databases">
        <authorList>
            <person name="Han B."/>
            <person name="Lu T."/>
            <person name="Zhao Q."/>
            <person name="Huang X."/>
            <person name="Zhao Y."/>
        </authorList>
    </citation>
    <scope>NUCLEOTIDE SEQUENCE</scope>
</reference>
<feature type="coiled-coil region" evidence="1">
    <location>
        <begin position="371"/>
        <end position="405"/>
    </location>
</feature>
<evidence type="ECO:0000256" key="1">
    <source>
        <dbReference type="SAM" id="Coils"/>
    </source>
</evidence>
<evidence type="ECO:0008006" key="5">
    <source>
        <dbReference type="Google" id="ProtNLM"/>
    </source>
</evidence>
<dbReference type="AlphaFoldDB" id="A0A811QH87"/>